<keyword evidence="8" id="KW-1185">Reference proteome</keyword>
<dbReference type="SUPFAM" id="SSF46785">
    <property type="entry name" value="Winged helix' DNA-binding domain"/>
    <property type="match status" value="1"/>
</dbReference>
<name>A0A9X2LAV4_9PROT</name>
<proteinExistence type="inferred from homology"/>
<dbReference type="InterPro" id="IPR005119">
    <property type="entry name" value="LysR_subst-bd"/>
</dbReference>
<dbReference type="InterPro" id="IPR000847">
    <property type="entry name" value="LysR_HTH_N"/>
</dbReference>
<reference evidence="7" key="1">
    <citation type="submission" date="2022-07" db="EMBL/GenBank/DDBJ databases">
        <title>Parvularcula maris sp. nov., an algicidal bacterium isolated from seawater.</title>
        <authorList>
            <person name="Li F."/>
        </authorList>
    </citation>
    <scope>NUCLEOTIDE SEQUENCE</scope>
    <source>
        <strain evidence="7">BGMRC 0090</strain>
    </source>
</reference>
<keyword evidence="3" id="KW-0238">DNA-binding</keyword>
<evidence type="ECO:0000256" key="2">
    <source>
        <dbReference type="ARBA" id="ARBA00023015"/>
    </source>
</evidence>
<dbReference type="GO" id="GO:0032993">
    <property type="term" value="C:protein-DNA complex"/>
    <property type="evidence" value="ECO:0007669"/>
    <property type="project" value="TreeGrafter"/>
</dbReference>
<evidence type="ECO:0000259" key="6">
    <source>
        <dbReference type="PROSITE" id="PS50931"/>
    </source>
</evidence>
<dbReference type="PANTHER" id="PTHR30346:SF26">
    <property type="entry name" value="HYDROGEN PEROXIDE-INDUCIBLE GENES ACTIVATOR"/>
    <property type="match status" value="1"/>
</dbReference>
<dbReference type="SUPFAM" id="SSF53850">
    <property type="entry name" value="Periplasmic binding protein-like II"/>
    <property type="match status" value="1"/>
</dbReference>
<dbReference type="PANTHER" id="PTHR30346">
    <property type="entry name" value="TRANSCRIPTIONAL DUAL REGULATOR HCAR-RELATED"/>
    <property type="match status" value="1"/>
</dbReference>
<protein>
    <submittedName>
        <fullName evidence="7">Hydrogen peroxide-inducible genes activator</fullName>
    </submittedName>
</protein>
<dbReference type="GO" id="GO:0003677">
    <property type="term" value="F:DNA binding"/>
    <property type="evidence" value="ECO:0007669"/>
    <property type="project" value="UniProtKB-KW"/>
</dbReference>
<evidence type="ECO:0000313" key="7">
    <source>
        <dbReference type="EMBL" id="MCQ8186267.1"/>
    </source>
</evidence>
<dbReference type="CDD" id="cd08411">
    <property type="entry name" value="PBP2_OxyR"/>
    <property type="match status" value="1"/>
</dbReference>
<comment type="similarity">
    <text evidence="1">Belongs to the LysR transcriptional regulatory family.</text>
</comment>
<gene>
    <name evidence="7" type="ORF">NOG11_12835</name>
</gene>
<dbReference type="Pfam" id="PF03466">
    <property type="entry name" value="LysR_substrate"/>
    <property type="match status" value="1"/>
</dbReference>
<comment type="caution">
    <text evidence="7">The sequence shown here is derived from an EMBL/GenBank/DDBJ whole genome shotgun (WGS) entry which is preliminary data.</text>
</comment>
<keyword evidence="5" id="KW-0804">Transcription</keyword>
<evidence type="ECO:0000256" key="4">
    <source>
        <dbReference type="ARBA" id="ARBA00023159"/>
    </source>
</evidence>
<dbReference type="EMBL" id="JANIBC010000015">
    <property type="protein sequence ID" value="MCQ8186267.1"/>
    <property type="molecule type" value="Genomic_DNA"/>
</dbReference>
<dbReference type="Pfam" id="PF00126">
    <property type="entry name" value="HTH_1"/>
    <property type="match status" value="1"/>
</dbReference>
<feature type="domain" description="HTH lysR-type" evidence="6">
    <location>
        <begin position="7"/>
        <end position="64"/>
    </location>
</feature>
<dbReference type="Proteomes" id="UP001142610">
    <property type="component" value="Unassembled WGS sequence"/>
</dbReference>
<sequence length="310" mass="33603">MSQSSEPTLRQLRYLVALGSTLSFRRAAAICGITQPSFSAQIKALEGSLGVLVAERGTGAVTMTPIGRELAAAAVEILDRVDGLRAKAAEGPVAGVLRLGVKATLGPYLLPRVIENLHRTHPELKLFIREGAPVDLEMELAAGLHDMLLAQLPILSQDISSARLFREPLFLAVAGDHPLASKTSFEPEDLRGLDVLTLSPRYHLHEQVLRLCEEHGARMRRDYEGTSLDALRQMVGMGLGATFLPGLYVASEVHNTKDVAVLRSSRLRMSRTMGLAWRRASAIDPAREAITQAVGEVLKGGSEYAILDRS</sequence>
<dbReference type="PROSITE" id="PS50931">
    <property type="entry name" value="HTH_LYSR"/>
    <property type="match status" value="1"/>
</dbReference>
<keyword evidence="2" id="KW-0805">Transcription regulation</keyword>
<dbReference type="GO" id="GO:0003700">
    <property type="term" value="F:DNA-binding transcription factor activity"/>
    <property type="evidence" value="ECO:0007669"/>
    <property type="project" value="InterPro"/>
</dbReference>
<dbReference type="AlphaFoldDB" id="A0A9X2LAV4"/>
<dbReference type="Gene3D" id="3.40.190.10">
    <property type="entry name" value="Periplasmic binding protein-like II"/>
    <property type="match status" value="2"/>
</dbReference>
<evidence type="ECO:0000256" key="1">
    <source>
        <dbReference type="ARBA" id="ARBA00009437"/>
    </source>
</evidence>
<evidence type="ECO:0000256" key="5">
    <source>
        <dbReference type="ARBA" id="ARBA00023163"/>
    </source>
</evidence>
<evidence type="ECO:0000313" key="8">
    <source>
        <dbReference type="Proteomes" id="UP001142610"/>
    </source>
</evidence>
<evidence type="ECO:0000256" key="3">
    <source>
        <dbReference type="ARBA" id="ARBA00023125"/>
    </source>
</evidence>
<dbReference type="RefSeq" id="WP_256620171.1">
    <property type="nucleotide sequence ID" value="NZ_JANIBC010000015.1"/>
</dbReference>
<dbReference type="Gene3D" id="1.10.10.10">
    <property type="entry name" value="Winged helix-like DNA-binding domain superfamily/Winged helix DNA-binding domain"/>
    <property type="match status" value="1"/>
</dbReference>
<organism evidence="7 8">
    <name type="scientific">Parvularcula maris</name>
    <dbReference type="NCBI Taxonomy" id="2965077"/>
    <lineage>
        <taxon>Bacteria</taxon>
        <taxon>Pseudomonadati</taxon>
        <taxon>Pseudomonadota</taxon>
        <taxon>Alphaproteobacteria</taxon>
        <taxon>Parvularculales</taxon>
        <taxon>Parvularculaceae</taxon>
        <taxon>Parvularcula</taxon>
    </lineage>
</organism>
<accession>A0A9X2LAV4</accession>
<dbReference type="InterPro" id="IPR036388">
    <property type="entry name" value="WH-like_DNA-bd_sf"/>
</dbReference>
<keyword evidence="4" id="KW-0010">Activator</keyword>
<dbReference type="InterPro" id="IPR036390">
    <property type="entry name" value="WH_DNA-bd_sf"/>
</dbReference>